<dbReference type="AlphaFoldDB" id="A0A2V1JN86"/>
<evidence type="ECO:0000256" key="1">
    <source>
        <dbReference type="ARBA" id="ARBA00023015"/>
    </source>
</evidence>
<dbReference type="CDD" id="cd07377">
    <property type="entry name" value="WHTH_GntR"/>
    <property type="match status" value="1"/>
</dbReference>
<comment type="caution">
    <text evidence="5">The sequence shown here is derived from an EMBL/GenBank/DDBJ whole genome shotgun (WGS) entry which is preliminary data.</text>
</comment>
<dbReference type="GO" id="GO:0003700">
    <property type="term" value="F:DNA-binding transcription factor activity"/>
    <property type="evidence" value="ECO:0007669"/>
    <property type="project" value="InterPro"/>
</dbReference>
<dbReference type="Pfam" id="PF00392">
    <property type="entry name" value="GntR"/>
    <property type="match status" value="1"/>
</dbReference>
<keyword evidence="6" id="KW-1185">Reference proteome</keyword>
<evidence type="ECO:0000313" key="6">
    <source>
        <dbReference type="Proteomes" id="UP000245288"/>
    </source>
</evidence>
<name>A0A2V1JN86_EUBRA</name>
<organism evidence="5 6">
    <name type="scientific">Eubacterium ramulus</name>
    <dbReference type="NCBI Taxonomy" id="39490"/>
    <lineage>
        <taxon>Bacteria</taxon>
        <taxon>Bacillati</taxon>
        <taxon>Bacillota</taxon>
        <taxon>Clostridia</taxon>
        <taxon>Eubacteriales</taxon>
        <taxon>Eubacteriaceae</taxon>
        <taxon>Eubacterium</taxon>
    </lineage>
</organism>
<dbReference type="InterPro" id="IPR008920">
    <property type="entry name" value="TF_FadR/GntR_C"/>
</dbReference>
<dbReference type="PROSITE" id="PS50949">
    <property type="entry name" value="HTH_GNTR"/>
    <property type="match status" value="1"/>
</dbReference>
<dbReference type="GO" id="GO:0003677">
    <property type="term" value="F:DNA binding"/>
    <property type="evidence" value="ECO:0007669"/>
    <property type="project" value="UniProtKB-KW"/>
</dbReference>
<dbReference type="SMART" id="SM00895">
    <property type="entry name" value="FCD"/>
    <property type="match status" value="1"/>
</dbReference>
<dbReference type="PRINTS" id="PR00035">
    <property type="entry name" value="HTHGNTR"/>
</dbReference>
<feature type="domain" description="HTH gntR-type" evidence="4">
    <location>
        <begin position="15"/>
        <end position="84"/>
    </location>
</feature>
<keyword evidence="3" id="KW-0804">Transcription</keyword>
<dbReference type="RefSeq" id="WP_109216741.1">
    <property type="nucleotide sequence ID" value="NZ_JRFU01000185.1"/>
</dbReference>
<dbReference type="EMBL" id="JRFU01000185">
    <property type="protein sequence ID" value="PWE85526.1"/>
    <property type="molecule type" value="Genomic_DNA"/>
</dbReference>
<dbReference type="Gene3D" id="1.10.10.10">
    <property type="entry name" value="Winged helix-like DNA-binding domain superfamily/Winged helix DNA-binding domain"/>
    <property type="match status" value="1"/>
</dbReference>
<dbReference type="Proteomes" id="UP000245288">
    <property type="component" value="Unassembled WGS sequence"/>
</dbReference>
<dbReference type="InterPro" id="IPR036388">
    <property type="entry name" value="WH-like_DNA-bd_sf"/>
</dbReference>
<dbReference type="SMART" id="SM00345">
    <property type="entry name" value="HTH_GNTR"/>
    <property type="match status" value="1"/>
</dbReference>
<evidence type="ECO:0000313" key="5">
    <source>
        <dbReference type="EMBL" id="PWE85526.1"/>
    </source>
</evidence>
<dbReference type="PANTHER" id="PTHR43537:SF5">
    <property type="entry name" value="UXU OPERON TRANSCRIPTIONAL REGULATOR"/>
    <property type="match status" value="1"/>
</dbReference>
<dbReference type="SUPFAM" id="SSF46785">
    <property type="entry name" value="Winged helix' DNA-binding domain"/>
    <property type="match status" value="1"/>
</dbReference>
<reference evidence="5 6" key="1">
    <citation type="submission" date="2014-09" db="EMBL/GenBank/DDBJ databases">
        <title>Butyrate-producing bacteria isolated from human gut.</title>
        <authorList>
            <person name="Zhang Q."/>
            <person name="Zhao L."/>
        </authorList>
    </citation>
    <scope>NUCLEOTIDE SEQUENCE [LARGE SCALE GENOMIC DNA]</scope>
    <source>
        <strain evidence="5 6">21</strain>
    </source>
</reference>
<keyword evidence="1" id="KW-0805">Transcription regulation</keyword>
<dbReference type="Gene3D" id="1.20.120.530">
    <property type="entry name" value="GntR ligand-binding domain-like"/>
    <property type="match status" value="1"/>
</dbReference>
<evidence type="ECO:0000259" key="4">
    <source>
        <dbReference type="PROSITE" id="PS50949"/>
    </source>
</evidence>
<protein>
    <recommendedName>
        <fullName evidence="4">HTH gntR-type domain-containing protein</fullName>
    </recommendedName>
</protein>
<evidence type="ECO:0000256" key="3">
    <source>
        <dbReference type="ARBA" id="ARBA00023163"/>
    </source>
</evidence>
<evidence type="ECO:0000256" key="2">
    <source>
        <dbReference type="ARBA" id="ARBA00023125"/>
    </source>
</evidence>
<dbReference type="InterPro" id="IPR000524">
    <property type="entry name" value="Tscrpt_reg_HTH_GntR"/>
</dbReference>
<gene>
    <name evidence="5" type="ORF">LG34_15355</name>
</gene>
<accession>A0A2V1JN86</accession>
<keyword evidence="2" id="KW-0238">DNA-binding</keyword>
<dbReference type="InterPro" id="IPR011711">
    <property type="entry name" value="GntR_C"/>
</dbReference>
<proteinExistence type="predicted"/>
<dbReference type="InterPro" id="IPR036390">
    <property type="entry name" value="WH_DNA-bd_sf"/>
</dbReference>
<dbReference type="OrthoDB" id="1972820at2"/>
<dbReference type="PANTHER" id="PTHR43537">
    <property type="entry name" value="TRANSCRIPTIONAL REGULATOR, GNTR FAMILY"/>
    <property type="match status" value="1"/>
</dbReference>
<dbReference type="SUPFAM" id="SSF48008">
    <property type="entry name" value="GntR ligand-binding domain-like"/>
    <property type="match status" value="1"/>
</dbReference>
<sequence>MRNEIQIELQPVQTKRASEEIYNQIRQLILDGEIHPGERLPSERKMMEMMHRSRPTIREAMRMLEREGYIKIYSGSSGAVVQELNVDNAVQSLETIIQMKGMTIEEILEFRRLTECEAARLAAKRRTDEDLERIKTILQRSESTIGNAEEFMACDMEFHVAVAEASQNSMYSIMLQVCRNVLGKSLTEILNRGKKSTQKVRYELILDVHRKIYMAVKNQKEEEAAKWMTTHLINAESDILAK</sequence>
<dbReference type="Pfam" id="PF07729">
    <property type="entry name" value="FCD"/>
    <property type="match status" value="1"/>
</dbReference>